<evidence type="ECO:0000256" key="11">
    <source>
        <dbReference type="ARBA" id="ARBA00023004"/>
    </source>
</evidence>
<evidence type="ECO:0000256" key="15">
    <source>
        <dbReference type="ARBA" id="ARBA00047372"/>
    </source>
</evidence>
<dbReference type="GO" id="GO:0033588">
    <property type="term" value="C:elongator holoenzyme complex"/>
    <property type="evidence" value="ECO:0007669"/>
    <property type="project" value="TreeGrafter"/>
</dbReference>
<organism evidence="18">
    <name type="scientific">Arcella intermedia</name>
    <dbReference type="NCBI Taxonomy" id="1963864"/>
    <lineage>
        <taxon>Eukaryota</taxon>
        <taxon>Amoebozoa</taxon>
        <taxon>Tubulinea</taxon>
        <taxon>Elardia</taxon>
        <taxon>Arcellinida</taxon>
        <taxon>Sphaerothecina</taxon>
        <taxon>Arcellidae</taxon>
        <taxon>Arcella</taxon>
    </lineage>
</organism>
<keyword evidence="16" id="KW-0812">Transmembrane</keyword>
<evidence type="ECO:0000256" key="7">
    <source>
        <dbReference type="ARBA" id="ARBA00022691"/>
    </source>
</evidence>
<protein>
    <recommendedName>
        <fullName evidence="14">tRNA carboxymethyluridine synthase</fullName>
        <ecNumber evidence="14">2.3.1.311</ecNumber>
    </recommendedName>
</protein>
<dbReference type="SUPFAM" id="SSF102114">
    <property type="entry name" value="Radical SAM enzymes"/>
    <property type="match status" value="1"/>
</dbReference>
<evidence type="ECO:0000256" key="1">
    <source>
        <dbReference type="ARBA" id="ARBA00001966"/>
    </source>
</evidence>
<dbReference type="Gene3D" id="3.40.630.30">
    <property type="match status" value="1"/>
</dbReference>
<dbReference type="SFLD" id="SFLDF00344">
    <property type="entry name" value="ELP3-like"/>
    <property type="match status" value="1"/>
</dbReference>
<keyword evidence="6" id="KW-0808">Transferase</keyword>
<dbReference type="GO" id="GO:0005737">
    <property type="term" value="C:cytoplasm"/>
    <property type="evidence" value="ECO:0007669"/>
    <property type="project" value="TreeGrafter"/>
</dbReference>
<dbReference type="EMBL" id="GIBP01001144">
    <property type="protein sequence ID" value="NDV30113.1"/>
    <property type="molecule type" value="Transcribed_RNA"/>
</dbReference>
<dbReference type="NCBIfam" id="TIGR01211">
    <property type="entry name" value="ELP3"/>
    <property type="match status" value="1"/>
</dbReference>
<sequence length="626" mass="71681">MEDVVIQFINRNVSAKEFTKFRVEMQKKHHVSFNNSQLRYVYKTMVARGIIKESKAFESVVKAKGVRELSGVTVFTILTTPFPETGDYLEGFVKGNEYDYRKVNPQTGELRQDFSCPFNCYYCPDESVLNGSDADMPRSYLKDEPAVARAYQNKFETVAQIRDRARSYVVNGIDIDKVEVIVEGGTYTSYPKHYRVKCMRDIFYAFNTMYDPNFVTDPREPLSIEEEIKLNEKATIRVIGITIETRPDSIKPEHIIEFRTCGITRIQIGLQHTDDDILKKINRQCTTADAIAAIKLMKECCFKIDGHLMPDLPFTTYDNDIKMFDRINTDPDLDLDQLKIYPCATVPFTVIKKWYESGKYKPYAEQIIEVEVNGVKKKSTPLIEALIHYKRNTPKRRRNNRIIRDIPTSYIVGGYDKPNLRQIVQDEMKRRGLRCPCIRCREVRDQKTDLAQSRLFVQEYTASGGTEFFISYENEAETVLYGFVRLRLSPDSGAGVFKELEGCALIRELHVYGKMTTVGAKEGGEDVGRVQHFGFGSKLMAEAERIAIERGYSKIAVIAGVGVRDYYRKKGYKDEGHYLVKQLTEERKEGQGASDVSTNLSVIVPLVVVVAVVATLLYSFSKKYHN</sequence>
<keyword evidence="5" id="KW-0820">tRNA-binding</keyword>
<evidence type="ECO:0000256" key="10">
    <source>
        <dbReference type="ARBA" id="ARBA00022884"/>
    </source>
</evidence>
<dbReference type="Pfam" id="PF16199">
    <property type="entry name" value="Radical_SAM_C"/>
    <property type="match status" value="1"/>
</dbReference>
<evidence type="ECO:0000256" key="12">
    <source>
        <dbReference type="ARBA" id="ARBA00023014"/>
    </source>
</evidence>
<keyword evidence="16" id="KW-1133">Transmembrane helix</keyword>
<comment type="pathway">
    <text evidence="2">tRNA modification.</text>
</comment>
<feature type="transmembrane region" description="Helical" evidence="16">
    <location>
        <begin position="600"/>
        <end position="620"/>
    </location>
</feature>
<dbReference type="InterPro" id="IPR058240">
    <property type="entry name" value="rSAM_sf"/>
</dbReference>
<dbReference type="SFLD" id="SFLDS00029">
    <property type="entry name" value="Radical_SAM"/>
    <property type="match status" value="1"/>
</dbReference>
<comment type="cofactor">
    <cofactor evidence="1">
        <name>[4Fe-4S] cluster</name>
        <dbReference type="ChEBI" id="CHEBI:49883"/>
    </cofactor>
</comment>
<accession>A0A6B2KZC4</accession>
<dbReference type="InterPro" id="IPR006638">
    <property type="entry name" value="Elp3/MiaA/NifB-like_rSAM"/>
</dbReference>
<evidence type="ECO:0000256" key="6">
    <source>
        <dbReference type="ARBA" id="ARBA00022679"/>
    </source>
</evidence>
<evidence type="ECO:0000256" key="14">
    <source>
        <dbReference type="ARBA" id="ARBA00044771"/>
    </source>
</evidence>
<evidence type="ECO:0000256" key="16">
    <source>
        <dbReference type="SAM" id="Phobius"/>
    </source>
</evidence>
<dbReference type="InterPro" id="IPR039661">
    <property type="entry name" value="ELP3"/>
</dbReference>
<dbReference type="Pfam" id="PF04055">
    <property type="entry name" value="Radical_SAM"/>
    <property type="match status" value="1"/>
</dbReference>
<evidence type="ECO:0000256" key="8">
    <source>
        <dbReference type="ARBA" id="ARBA00022694"/>
    </source>
</evidence>
<dbReference type="GO" id="GO:0005634">
    <property type="term" value="C:nucleus"/>
    <property type="evidence" value="ECO:0007669"/>
    <property type="project" value="TreeGrafter"/>
</dbReference>
<evidence type="ECO:0000256" key="3">
    <source>
        <dbReference type="ARBA" id="ARBA00005494"/>
    </source>
</evidence>
<dbReference type="EC" id="2.3.1.311" evidence="14"/>
<evidence type="ECO:0000313" key="18">
    <source>
        <dbReference type="EMBL" id="NDV30113.1"/>
    </source>
</evidence>
<keyword evidence="12" id="KW-0411">Iron-sulfur</keyword>
<dbReference type="PANTHER" id="PTHR11135:SF2">
    <property type="entry name" value="ELONGATOR COMPLEX PROTEIN 3"/>
    <property type="match status" value="1"/>
</dbReference>
<keyword evidence="7" id="KW-0949">S-adenosyl-L-methionine</keyword>
<dbReference type="InterPro" id="IPR016181">
    <property type="entry name" value="Acyl_CoA_acyltransferase"/>
</dbReference>
<evidence type="ECO:0000256" key="4">
    <source>
        <dbReference type="ARBA" id="ARBA00022485"/>
    </source>
</evidence>
<evidence type="ECO:0000256" key="9">
    <source>
        <dbReference type="ARBA" id="ARBA00022723"/>
    </source>
</evidence>
<dbReference type="GO" id="GO:0051539">
    <property type="term" value="F:4 iron, 4 sulfur cluster binding"/>
    <property type="evidence" value="ECO:0007669"/>
    <property type="project" value="UniProtKB-KW"/>
</dbReference>
<evidence type="ECO:0000256" key="2">
    <source>
        <dbReference type="ARBA" id="ARBA00005217"/>
    </source>
</evidence>
<dbReference type="GO" id="GO:0002926">
    <property type="term" value="P:tRNA wobble base 5-methoxycarbonylmethyl-2-thiouridinylation"/>
    <property type="evidence" value="ECO:0007669"/>
    <property type="project" value="TreeGrafter"/>
</dbReference>
<reference evidence="18" key="1">
    <citation type="journal article" date="2020" name="J. Eukaryot. Microbiol.">
        <title>De novo Sequencing, Assembly and Annotation of the Transcriptome for the Free-Living Testate Amoeba Arcella intermedia.</title>
        <authorList>
            <person name="Ribeiro G.M."/>
            <person name="Porfirio-Sousa A.L."/>
            <person name="Maurer-Alcala X.X."/>
            <person name="Katz L.A."/>
            <person name="Lahr D.J.G."/>
        </authorList>
    </citation>
    <scope>NUCLEOTIDE SEQUENCE</scope>
</reference>
<keyword evidence="9" id="KW-0479">Metal-binding</keyword>
<feature type="domain" description="Elp3/MiaA/NifB-like radical SAM core" evidence="17">
    <location>
        <begin position="106"/>
        <end position="374"/>
    </location>
</feature>
<dbReference type="UniPathway" id="UPA00988"/>
<dbReference type="CDD" id="cd01335">
    <property type="entry name" value="Radical_SAM"/>
    <property type="match status" value="1"/>
</dbReference>
<dbReference type="InterPro" id="IPR032432">
    <property type="entry name" value="Radical_SAM_C"/>
</dbReference>
<dbReference type="SMART" id="SM00729">
    <property type="entry name" value="Elp3"/>
    <property type="match status" value="1"/>
</dbReference>
<dbReference type="AlphaFoldDB" id="A0A6B2KZC4"/>
<dbReference type="PANTHER" id="PTHR11135">
    <property type="entry name" value="HISTONE ACETYLTRANSFERASE-RELATED"/>
    <property type="match status" value="1"/>
</dbReference>
<dbReference type="GO" id="GO:0000049">
    <property type="term" value="F:tRNA binding"/>
    <property type="evidence" value="ECO:0007669"/>
    <property type="project" value="UniProtKB-KW"/>
</dbReference>
<proteinExistence type="inferred from homology"/>
<keyword evidence="8" id="KW-0819">tRNA processing</keyword>
<keyword evidence="4" id="KW-0004">4Fe-4S</keyword>
<evidence type="ECO:0000256" key="5">
    <source>
        <dbReference type="ARBA" id="ARBA00022555"/>
    </source>
</evidence>
<dbReference type="InterPro" id="IPR007197">
    <property type="entry name" value="rSAM"/>
</dbReference>
<dbReference type="SUPFAM" id="SSF55729">
    <property type="entry name" value="Acyl-CoA N-acyltransferases (Nat)"/>
    <property type="match status" value="1"/>
</dbReference>
<dbReference type="GO" id="GO:0046872">
    <property type="term" value="F:metal ion binding"/>
    <property type="evidence" value="ECO:0007669"/>
    <property type="project" value="UniProtKB-KW"/>
</dbReference>
<dbReference type="SFLD" id="SFLDG01086">
    <property type="entry name" value="elongater_protein-like"/>
    <property type="match status" value="1"/>
</dbReference>
<keyword evidence="11" id="KW-0408">Iron</keyword>
<name>A0A6B2KZC4_9EUKA</name>
<keyword evidence="16" id="KW-0472">Membrane</keyword>
<keyword evidence="10" id="KW-0694">RNA-binding</keyword>
<comment type="similarity">
    <text evidence="3">Belongs to the ELP3 family.</text>
</comment>
<evidence type="ECO:0000256" key="13">
    <source>
        <dbReference type="ARBA" id="ARBA00023315"/>
    </source>
</evidence>
<dbReference type="GO" id="GO:0106261">
    <property type="term" value="F:tRNA uridine(34) acetyltransferase activity"/>
    <property type="evidence" value="ECO:0007669"/>
    <property type="project" value="UniProtKB-EC"/>
</dbReference>
<dbReference type="InterPro" id="IPR034687">
    <property type="entry name" value="ELP3-like"/>
</dbReference>
<comment type="catalytic activity">
    <reaction evidence="15">
        <text>uridine(34) in tRNA + acetyl-CoA + S-adenosyl-L-methionine + H2O = 5-(carboxymethyl)uridine(34) in tRNA + 5'-deoxyadenosine + L-methionine + CoA + 2 H(+)</text>
        <dbReference type="Rhea" id="RHEA:61020"/>
        <dbReference type="Rhea" id="RHEA-COMP:10407"/>
        <dbReference type="Rhea" id="RHEA-COMP:11727"/>
        <dbReference type="ChEBI" id="CHEBI:15377"/>
        <dbReference type="ChEBI" id="CHEBI:15378"/>
        <dbReference type="ChEBI" id="CHEBI:17319"/>
        <dbReference type="ChEBI" id="CHEBI:57287"/>
        <dbReference type="ChEBI" id="CHEBI:57288"/>
        <dbReference type="ChEBI" id="CHEBI:57844"/>
        <dbReference type="ChEBI" id="CHEBI:59789"/>
        <dbReference type="ChEBI" id="CHEBI:65315"/>
        <dbReference type="ChEBI" id="CHEBI:74882"/>
        <dbReference type="EC" id="2.3.1.311"/>
    </reaction>
    <physiologicalReaction direction="left-to-right" evidence="15">
        <dbReference type="Rhea" id="RHEA:61021"/>
    </physiologicalReaction>
</comment>
<evidence type="ECO:0000259" key="17">
    <source>
        <dbReference type="SMART" id="SM00729"/>
    </source>
</evidence>
<keyword evidence="13" id="KW-0012">Acyltransferase</keyword>